<feature type="compositionally biased region" description="Low complexity" evidence="1">
    <location>
        <begin position="62"/>
        <end position="73"/>
    </location>
</feature>
<evidence type="ECO:0000313" key="3">
    <source>
        <dbReference type="Proteomes" id="UP000559027"/>
    </source>
</evidence>
<name>A0A8H5D0S5_9AGAR</name>
<sequence>MAARELRRSRTRRSGPPQSSTSNSPMNTMAQHREASRDRSLRHPPAPSQQRGVVFSSAQKVPPSTATLSPPASVITVAESLPENHSPRPTEPVPPRSPSSSSPTTPCAPTTDGDQLQTQERRATFELQRSSPPPSSSSSSSSSSDMSRQSWQPTEPDLNSHRSQSTPETINSGASRNRSGEPIRLSLAPSSRLSADMLSMISQAERSPSLAEFPLPPPRSLSRLFMLSPSHLSRDEPRELGNSHSSVAFPLPSSPNNSTDNENIPPLTDRNQVESPVNPPSSTTGTPPPSYRSGWRHALSLSQTSVSTLPVYPGREDDDRASVHSRIPSRRSSTVTPRGVRNRRTLPPIPAPPPLPSPLPVKLSP</sequence>
<feature type="compositionally biased region" description="Low complexity" evidence="1">
    <location>
        <begin position="220"/>
        <end position="230"/>
    </location>
</feature>
<gene>
    <name evidence="2" type="ORF">D9756_008312</name>
</gene>
<feature type="compositionally biased region" description="Basic and acidic residues" evidence="1">
    <location>
        <begin position="232"/>
        <end position="241"/>
    </location>
</feature>
<accession>A0A8H5D0S5</accession>
<dbReference type="AlphaFoldDB" id="A0A8H5D0S5"/>
<feature type="compositionally biased region" description="Polar residues" evidence="1">
    <location>
        <begin position="161"/>
        <end position="177"/>
    </location>
</feature>
<feature type="compositionally biased region" description="Low complexity" evidence="1">
    <location>
        <begin position="98"/>
        <end position="111"/>
    </location>
</feature>
<feature type="compositionally biased region" description="Polar residues" evidence="1">
    <location>
        <begin position="48"/>
        <end position="59"/>
    </location>
</feature>
<feature type="compositionally biased region" description="Pro residues" evidence="1">
    <location>
        <begin position="347"/>
        <end position="359"/>
    </location>
</feature>
<dbReference type="EMBL" id="JAACJO010000013">
    <property type="protein sequence ID" value="KAF5351108.1"/>
    <property type="molecule type" value="Genomic_DNA"/>
</dbReference>
<feature type="compositionally biased region" description="Basic and acidic residues" evidence="1">
    <location>
        <begin position="31"/>
        <end position="41"/>
    </location>
</feature>
<comment type="caution">
    <text evidence="2">The sequence shown here is derived from an EMBL/GenBank/DDBJ whole genome shotgun (WGS) entry which is preliminary data.</text>
</comment>
<feature type="region of interest" description="Disordered" evidence="1">
    <location>
        <begin position="1"/>
        <end position="365"/>
    </location>
</feature>
<proteinExistence type="predicted"/>
<evidence type="ECO:0000313" key="2">
    <source>
        <dbReference type="EMBL" id="KAF5351108.1"/>
    </source>
</evidence>
<dbReference type="Proteomes" id="UP000559027">
    <property type="component" value="Unassembled WGS sequence"/>
</dbReference>
<reference evidence="2 3" key="1">
    <citation type="journal article" date="2020" name="ISME J.">
        <title>Uncovering the hidden diversity of litter-decomposition mechanisms in mushroom-forming fungi.</title>
        <authorList>
            <person name="Floudas D."/>
            <person name="Bentzer J."/>
            <person name="Ahren D."/>
            <person name="Johansson T."/>
            <person name="Persson P."/>
            <person name="Tunlid A."/>
        </authorList>
    </citation>
    <scope>NUCLEOTIDE SEQUENCE [LARGE SCALE GENOMIC DNA]</scope>
    <source>
        <strain evidence="2 3">CBS 146.42</strain>
    </source>
</reference>
<organism evidence="2 3">
    <name type="scientific">Leucocoprinus leucothites</name>
    <dbReference type="NCBI Taxonomy" id="201217"/>
    <lineage>
        <taxon>Eukaryota</taxon>
        <taxon>Fungi</taxon>
        <taxon>Dikarya</taxon>
        <taxon>Basidiomycota</taxon>
        <taxon>Agaricomycotina</taxon>
        <taxon>Agaricomycetes</taxon>
        <taxon>Agaricomycetidae</taxon>
        <taxon>Agaricales</taxon>
        <taxon>Agaricineae</taxon>
        <taxon>Agaricaceae</taxon>
        <taxon>Leucocoprinus</taxon>
    </lineage>
</organism>
<protein>
    <submittedName>
        <fullName evidence="2">Uncharacterized protein</fullName>
    </submittedName>
</protein>
<feature type="compositionally biased region" description="Low complexity" evidence="1">
    <location>
        <begin position="184"/>
        <end position="195"/>
    </location>
</feature>
<keyword evidence="3" id="KW-1185">Reference proteome</keyword>
<evidence type="ECO:0000256" key="1">
    <source>
        <dbReference type="SAM" id="MobiDB-lite"/>
    </source>
</evidence>